<proteinExistence type="inferred from homology"/>
<evidence type="ECO:0000256" key="1">
    <source>
        <dbReference type="ARBA" id="ARBA00010646"/>
    </source>
</evidence>
<dbReference type="Proteomes" id="UP001176961">
    <property type="component" value="Unassembled WGS sequence"/>
</dbReference>
<dbReference type="InterPro" id="IPR051595">
    <property type="entry name" value="GH25_Enzymes"/>
</dbReference>
<dbReference type="GO" id="GO:0016998">
    <property type="term" value="P:cell wall macromolecule catabolic process"/>
    <property type="evidence" value="ECO:0007669"/>
    <property type="project" value="InterPro"/>
</dbReference>
<comment type="similarity">
    <text evidence="1">Belongs to the glycosyl hydrolase 25 family.</text>
</comment>
<reference evidence="4" key="1">
    <citation type="submission" date="2023-07" db="EMBL/GenBank/DDBJ databases">
        <authorList>
            <consortium name="CYATHOMIX"/>
        </authorList>
    </citation>
    <scope>NUCLEOTIDE SEQUENCE</scope>
    <source>
        <strain evidence="4">N/A</strain>
    </source>
</reference>
<accession>A0AA36MFW8</accession>
<dbReference type="Gene3D" id="3.20.20.80">
    <property type="entry name" value="Glycosidases"/>
    <property type="match status" value="1"/>
</dbReference>
<keyword evidence="5" id="KW-1185">Reference proteome</keyword>
<dbReference type="AlphaFoldDB" id="A0AA36MFW8"/>
<evidence type="ECO:0000256" key="2">
    <source>
        <dbReference type="ARBA" id="ARBA00022729"/>
    </source>
</evidence>
<gene>
    <name evidence="4" type="ORF">CYNAS_LOCUS19835</name>
</gene>
<evidence type="ECO:0000313" key="4">
    <source>
        <dbReference type="EMBL" id="CAJ0607852.1"/>
    </source>
</evidence>
<evidence type="ECO:0000256" key="3">
    <source>
        <dbReference type="SAM" id="SignalP"/>
    </source>
</evidence>
<dbReference type="EMBL" id="CATQJL010000316">
    <property type="protein sequence ID" value="CAJ0607852.1"/>
    <property type="molecule type" value="Genomic_DNA"/>
</dbReference>
<keyword evidence="2 3" id="KW-0732">Signal</keyword>
<dbReference type="PANTHER" id="PTHR23208:SF36">
    <property type="entry name" value="LYSOZYME-RELATED"/>
    <property type="match status" value="1"/>
</dbReference>
<dbReference type="GO" id="GO:0007165">
    <property type="term" value="P:signal transduction"/>
    <property type="evidence" value="ECO:0007669"/>
    <property type="project" value="TreeGrafter"/>
</dbReference>
<organism evidence="4 5">
    <name type="scientific">Cylicocyclus nassatus</name>
    <name type="common">Nematode worm</name>
    <dbReference type="NCBI Taxonomy" id="53992"/>
    <lineage>
        <taxon>Eukaryota</taxon>
        <taxon>Metazoa</taxon>
        <taxon>Ecdysozoa</taxon>
        <taxon>Nematoda</taxon>
        <taxon>Chromadorea</taxon>
        <taxon>Rhabditida</taxon>
        <taxon>Rhabditina</taxon>
        <taxon>Rhabditomorpha</taxon>
        <taxon>Strongyloidea</taxon>
        <taxon>Strongylidae</taxon>
        <taxon>Cylicocyclus</taxon>
    </lineage>
</organism>
<comment type="caution">
    <text evidence="4">The sequence shown here is derived from an EMBL/GenBank/DDBJ whole genome shotgun (WGS) entry which is preliminary data.</text>
</comment>
<dbReference type="GO" id="GO:0009253">
    <property type="term" value="P:peptidoglycan catabolic process"/>
    <property type="evidence" value="ECO:0007669"/>
    <property type="project" value="InterPro"/>
</dbReference>
<evidence type="ECO:0000313" key="5">
    <source>
        <dbReference type="Proteomes" id="UP001176961"/>
    </source>
</evidence>
<dbReference type="InterPro" id="IPR002053">
    <property type="entry name" value="Glyco_hydro_25"/>
</dbReference>
<feature type="chain" id="PRO_5041280271" description="Lysozyme" evidence="3">
    <location>
        <begin position="21"/>
        <end position="249"/>
    </location>
</feature>
<dbReference type="InterPro" id="IPR017853">
    <property type="entry name" value="GH"/>
</dbReference>
<protein>
    <recommendedName>
        <fullName evidence="6">Lysozyme</fullName>
    </recommendedName>
</protein>
<evidence type="ECO:0008006" key="6">
    <source>
        <dbReference type="Google" id="ProtNLM"/>
    </source>
</evidence>
<dbReference type="GO" id="GO:0045087">
    <property type="term" value="P:innate immune response"/>
    <property type="evidence" value="ECO:0007669"/>
    <property type="project" value="TreeGrafter"/>
</dbReference>
<dbReference type="SUPFAM" id="SSF51445">
    <property type="entry name" value="(Trans)glycosidases"/>
    <property type="match status" value="1"/>
</dbReference>
<dbReference type="PROSITE" id="PS51904">
    <property type="entry name" value="GLYCOSYL_HYDROL_F25_2"/>
    <property type="match status" value="1"/>
</dbReference>
<feature type="signal peptide" evidence="3">
    <location>
        <begin position="1"/>
        <end position="20"/>
    </location>
</feature>
<sequence>MKYILYIISAWIIPATEASAGDFAFALDLTSPLDLAGAKCIKQSLYPTVFLRGSSPYEQLPANICQSVRNAKDAGLQVEVFMTPDPLQEESKQLENLYNTLQNCDFNVRSIWLQITSPINWPDTPRKNVDLIERMIDKASEYGIALGIYTNHYDWKQITGGNISMDKAKMLWYWSVPRVGPDAEDNPNFDNFRPFGPWRTPAAKQFGQMELICGYVANRNIYRPSKISIGIGAGIRRDNSRDIGFIGLK</sequence>
<dbReference type="PANTHER" id="PTHR23208">
    <property type="entry name" value="LYSOZYME PROTEIN"/>
    <property type="match status" value="1"/>
</dbReference>
<name>A0AA36MFW8_CYLNA</name>
<dbReference type="GO" id="GO:0003796">
    <property type="term" value="F:lysozyme activity"/>
    <property type="evidence" value="ECO:0007669"/>
    <property type="project" value="InterPro"/>
</dbReference>